<dbReference type="GO" id="GO:0015628">
    <property type="term" value="P:protein secretion by the type II secretion system"/>
    <property type="evidence" value="ECO:0007669"/>
    <property type="project" value="InterPro"/>
</dbReference>
<dbReference type="GO" id="GO:0016020">
    <property type="term" value="C:membrane"/>
    <property type="evidence" value="ECO:0007669"/>
    <property type="project" value="UniProtKB-SubCell"/>
</dbReference>
<keyword evidence="4 6" id="KW-1133">Transmembrane helix</keyword>
<comment type="subcellular location">
    <subcellularLocation>
        <location evidence="1">Membrane</location>
        <topology evidence="1">Single-pass membrane protein</topology>
    </subcellularLocation>
</comment>
<dbReference type="Gene3D" id="3.30.700.10">
    <property type="entry name" value="Glycoprotein, Type 4 Pilin"/>
    <property type="match status" value="1"/>
</dbReference>
<dbReference type="SUPFAM" id="SSF54523">
    <property type="entry name" value="Pili subunits"/>
    <property type="match status" value="1"/>
</dbReference>
<keyword evidence="5 6" id="KW-0472">Membrane</keyword>
<feature type="transmembrane region" description="Helical" evidence="6">
    <location>
        <begin position="7"/>
        <end position="28"/>
    </location>
</feature>
<dbReference type="PROSITE" id="PS00409">
    <property type="entry name" value="PROKAR_NTER_METHYL"/>
    <property type="match status" value="1"/>
</dbReference>
<dbReference type="InterPro" id="IPR000983">
    <property type="entry name" value="Bac_GSPG_pilin"/>
</dbReference>
<dbReference type="InterPro" id="IPR012902">
    <property type="entry name" value="N_methyl_site"/>
</dbReference>
<dbReference type="PRINTS" id="PR00813">
    <property type="entry name" value="BCTERIALGSPG"/>
</dbReference>
<dbReference type="AlphaFoldDB" id="A0A933SD16"/>
<dbReference type="EMBL" id="JACRIW010000056">
    <property type="protein sequence ID" value="MBI5169518.1"/>
    <property type="molecule type" value="Genomic_DNA"/>
</dbReference>
<keyword evidence="3 6" id="KW-0812">Transmembrane</keyword>
<dbReference type="PANTHER" id="PTHR30093">
    <property type="entry name" value="GENERAL SECRETION PATHWAY PROTEIN G"/>
    <property type="match status" value="1"/>
</dbReference>
<evidence type="ECO:0000313" key="8">
    <source>
        <dbReference type="Proteomes" id="UP000696931"/>
    </source>
</evidence>
<name>A0A933SD16_UNCEI</name>
<reference evidence="7" key="1">
    <citation type="submission" date="2020-07" db="EMBL/GenBank/DDBJ databases">
        <title>Huge and variable diversity of episymbiotic CPR bacteria and DPANN archaea in groundwater ecosystems.</title>
        <authorList>
            <person name="He C.Y."/>
            <person name="Keren R."/>
            <person name="Whittaker M."/>
            <person name="Farag I.F."/>
            <person name="Doudna J."/>
            <person name="Cate J.H.D."/>
            <person name="Banfield J.F."/>
        </authorList>
    </citation>
    <scope>NUCLEOTIDE SEQUENCE</scope>
    <source>
        <strain evidence="7">NC_groundwater_1813_Pr3_B-0.1um_71_17</strain>
    </source>
</reference>
<evidence type="ECO:0000256" key="4">
    <source>
        <dbReference type="ARBA" id="ARBA00022989"/>
    </source>
</evidence>
<keyword evidence="2" id="KW-0488">Methylation</keyword>
<dbReference type="PANTHER" id="PTHR30093:SF44">
    <property type="entry name" value="TYPE II SECRETION SYSTEM CORE PROTEIN G"/>
    <property type="match status" value="1"/>
</dbReference>
<comment type="caution">
    <text evidence="7">The sequence shown here is derived from an EMBL/GenBank/DDBJ whole genome shotgun (WGS) entry which is preliminary data.</text>
</comment>
<evidence type="ECO:0000256" key="5">
    <source>
        <dbReference type="ARBA" id="ARBA00023136"/>
    </source>
</evidence>
<evidence type="ECO:0000256" key="6">
    <source>
        <dbReference type="SAM" id="Phobius"/>
    </source>
</evidence>
<dbReference type="Pfam" id="PF07963">
    <property type="entry name" value="N_methyl"/>
    <property type="match status" value="1"/>
</dbReference>
<accession>A0A933SD16</accession>
<proteinExistence type="predicted"/>
<organism evidence="7 8">
    <name type="scientific">Eiseniibacteriota bacterium</name>
    <dbReference type="NCBI Taxonomy" id="2212470"/>
    <lineage>
        <taxon>Bacteria</taxon>
        <taxon>Candidatus Eiseniibacteriota</taxon>
    </lineage>
</organism>
<dbReference type="Proteomes" id="UP000696931">
    <property type="component" value="Unassembled WGS sequence"/>
</dbReference>
<evidence type="ECO:0000256" key="1">
    <source>
        <dbReference type="ARBA" id="ARBA00004167"/>
    </source>
</evidence>
<evidence type="ECO:0000256" key="3">
    <source>
        <dbReference type="ARBA" id="ARBA00022692"/>
    </source>
</evidence>
<evidence type="ECO:0000313" key="7">
    <source>
        <dbReference type="EMBL" id="MBI5169518.1"/>
    </source>
</evidence>
<sequence>MRSNSRGFTLIELMIVVVIIGVLAAIAIPNFIAMTDRAREGTTKSNMHGFQVAAEDYSVENDGVYATSAAAVATRLPSGGGNFRNPFTGSTGNGGAYEYGAWAVPLVTSGARGIVAYSDSAAQLYQIAGHGKTADISIILTSGR</sequence>
<dbReference type="GO" id="GO:0015627">
    <property type="term" value="C:type II protein secretion system complex"/>
    <property type="evidence" value="ECO:0007669"/>
    <property type="project" value="InterPro"/>
</dbReference>
<evidence type="ECO:0000256" key="2">
    <source>
        <dbReference type="ARBA" id="ARBA00022481"/>
    </source>
</evidence>
<gene>
    <name evidence="7" type="ORF">HZA61_08525</name>
</gene>
<dbReference type="InterPro" id="IPR045584">
    <property type="entry name" value="Pilin-like"/>
</dbReference>
<dbReference type="NCBIfam" id="TIGR02532">
    <property type="entry name" value="IV_pilin_GFxxxE"/>
    <property type="match status" value="1"/>
</dbReference>
<protein>
    <submittedName>
        <fullName evidence="7">Prepilin-type N-terminal cleavage/methylation domain-containing protein</fullName>
    </submittedName>
</protein>